<dbReference type="Proteomes" id="UP000503011">
    <property type="component" value="Chromosome"/>
</dbReference>
<proteinExistence type="predicted"/>
<evidence type="ECO:0000313" key="2">
    <source>
        <dbReference type="Proteomes" id="UP000503011"/>
    </source>
</evidence>
<protein>
    <submittedName>
        <fullName evidence="1">Uncharacterized protein</fullName>
    </submittedName>
</protein>
<evidence type="ECO:0000313" key="1">
    <source>
        <dbReference type="EMBL" id="BCB84625.1"/>
    </source>
</evidence>
<name>A0A6F8YES8_9ACTN</name>
<keyword evidence="2" id="KW-1185">Reference proteome</keyword>
<sequence length="141" mass="16320">MTDRNRPSERTFAAGFDFARRLRDPDFRAFLKAHGWRSGQHVIMASDDEPVVDVIRRVMLHETEGRAFIGIPYDGERYGLRVLAVEPAPAHRWWHGRKPDRIRIAREASIGMLYDSLGPCGEYMPTEWNRPLKFERVPTAA</sequence>
<dbReference type="AlphaFoldDB" id="A0A6F8YES8"/>
<accession>A0A6F8YES8</accession>
<dbReference type="EMBL" id="AP022871">
    <property type="protein sequence ID" value="BCB84625.1"/>
    <property type="molecule type" value="Genomic_DNA"/>
</dbReference>
<reference evidence="1 2" key="1">
    <citation type="submission" date="2020-03" db="EMBL/GenBank/DDBJ databases">
        <title>Whole genome shotgun sequence of Phytohabitans suffuscus NBRC 105367.</title>
        <authorList>
            <person name="Komaki H."/>
            <person name="Tamura T."/>
        </authorList>
    </citation>
    <scope>NUCLEOTIDE SEQUENCE [LARGE SCALE GENOMIC DNA]</scope>
    <source>
        <strain evidence="1 2">NBRC 105367</strain>
    </source>
</reference>
<dbReference type="KEGG" id="psuu:Psuf_019380"/>
<reference evidence="1 2" key="2">
    <citation type="submission" date="2020-03" db="EMBL/GenBank/DDBJ databases">
        <authorList>
            <person name="Ichikawa N."/>
            <person name="Kimura A."/>
            <person name="Kitahashi Y."/>
            <person name="Uohara A."/>
        </authorList>
    </citation>
    <scope>NUCLEOTIDE SEQUENCE [LARGE SCALE GENOMIC DNA]</scope>
    <source>
        <strain evidence="1 2">NBRC 105367</strain>
    </source>
</reference>
<organism evidence="1 2">
    <name type="scientific">Phytohabitans suffuscus</name>
    <dbReference type="NCBI Taxonomy" id="624315"/>
    <lineage>
        <taxon>Bacteria</taxon>
        <taxon>Bacillati</taxon>
        <taxon>Actinomycetota</taxon>
        <taxon>Actinomycetes</taxon>
        <taxon>Micromonosporales</taxon>
        <taxon>Micromonosporaceae</taxon>
    </lineage>
</organism>
<gene>
    <name evidence="1" type="ORF">Psuf_019380</name>
</gene>